<dbReference type="AlphaFoldDB" id="A0A4U5LTM0"/>
<keyword evidence="2" id="KW-1185">Reference proteome</keyword>
<protein>
    <submittedName>
        <fullName evidence="1">Uncharacterized protein</fullName>
    </submittedName>
</protein>
<gene>
    <name evidence="1" type="ORF">L596_029094</name>
</gene>
<name>A0A4U5LTM0_STECR</name>
<evidence type="ECO:0000313" key="1">
    <source>
        <dbReference type="EMBL" id="TKR59423.1"/>
    </source>
</evidence>
<dbReference type="Proteomes" id="UP000298663">
    <property type="component" value="Unassembled WGS sequence"/>
</dbReference>
<dbReference type="SUPFAM" id="SSF48371">
    <property type="entry name" value="ARM repeat"/>
    <property type="match status" value="1"/>
</dbReference>
<evidence type="ECO:0000313" key="2">
    <source>
        <dbReference type="Proteomes" id="UP000298663"/>
    </source>
</evidence>
<proteinExistence type="predicted"/>
<dbReference type="InterPro" id="IPR016024">
    <property type="entry name" value="ARM-type_fold"/>
</dbReference>
<reference evidence="1 2" key="1">
    <citation type="journal article" date="2015" name="Genome Biol.">
        <title>Comparative genomics of Steinernema reveals deeply conserved gene regulatory networks.</title>
        <authorList>
            <person name="Dillman A.R."/>
            <person name="Macchietto M."/>
            <person name="Porter C.F."/>
            <person name="Rogers A."/>
            <person name="Williams B."/>
            <person name="Antoshechkin I."/>
            <person name="Lee M.M."/>
            <person name="Goodwin Z."/>
            <person name="Lu X."/>
            <person name="Lewis E.E."/>
            <person name="Goodrich-Blair H."/>
            <person name="Stock S.P."/>
            <person name="Adams B.J."/>
            <person name="Sternberg P.W."/>
            <person name="Mortazavi A."/>
        </authorList>
    </citation>
    <scope>NUCLEOTIDE SEQUENCE [LARGE SCALE GENOMIC DNA]</scope>
    <source>
        <strain evidence="1 2">ALL</strain>
    </source>
</reference>
<sequence>MTQLLECGSSRGVDMFDLFPSQPEEVEEETATFTGVSGDLKWSCIPVGTDSQDQLLEEFMRKHMGRGAKKMQRRLKFYGHTYATTENGILTSNGVKDLLDACHMWISSLSTLKAQRDRSSVIVEETMRLLIHVEVAARNAAFSEGAEFELISMAVIEIMKRVHSIQSVAVATSGEDLRENYRLHAVLFVWFKAYSILTIINENRSHSDGQFSRETVLPIFGSMMMCGLLRISHLFGKTHPVPCECVRQAWTTLFFDSGANFWELFCLPLSETYRERNLDSDDDEFLLTELDAMNDAENRVPVATYIDVALVLIGDITAESKVENDFIVAHEALASLLRKSEISSLSRFFYSIVKLFSSLPQNLVGGNAYLGLLKKSISDVVRDASSPISGLPDLASDRGILDLVDDIRSLALNDATMPATLAEPSHAWKLRVNVKMFMLICSEVEIWRRNKADLWTFFKQLMEALMSEEQRNSALLVLLCLFEEKREISKFTDDFVEYLGTLFTHADPKRLLNTCCVLSRLLSSSKPLEALTKYSYKVKALLGSSHFTIFVEQKFSMFFNQCFEAWMKNSQRLNSEMARYLGFCVANLPEGEQKKAMESVKIEARKERNPVRIEFVTAFVVQFLASASATFDPTLLGSLWFGVAMTQGRRPEVAQESIKFCKRLQDWWLDRNFDDVPFVPRESTDPNAFIIFYMEALISAEFNDTSIRFQDWFGHEVINAWKESFSVAARIKDLESQQSLLTSSRLFFHNMGERIYSQCREARENNIKSIVGQFLLATKTGIEAYQGNDRVHLIAQMIEEVLRIDFIEEPYVNSVISLLEAMGESPRVPEILASCSRTQQGERVLREIKRSGRVPYHTKVTK</sequence>
<comment type="caution">
    <text evidence="1">The sequence shown here is derived from an EMBL/GenBank/DDBJ whole genome shotgun (WGS) entry which is preliminary data.</text>
</comment>
<organism evidence="1 2">
    <name type="scientific">Steinernema carpocapsae</name>
    <name type="common">Entomopathogenic nematode</name>
    <dbReference type="NCBI Taxonomy" id="34508"/>
    <lineage>
        <taxon>Eukaryota</taxon>
        <taxon>Metazoa</taxon>
        <taxon>Ecdysozoa</taxon>
        <taxon>Nematoda</taxon>
        <taxon>Chromadorea</taxon>
        <taxon>Rhabditida</taxon>
        <taxon>Tylenchina</taxon>
        <taxon>Panagrolaimomorpha</taxon>
        <taxon>Strongyloidoidea</taxon>
        <taxon>Steinernematidae</taxon>
        <taxon>Steinernema</taxon>
    </lineage>
</organism>
<accession>A0A4U5LTM0</accession>
<reference evidence="1 2" key="2">
    <citation type="journal article" date="2019" name="G3 (Bethesda)">
        <title>Hybrid Assembly of the Genome of the Entomopathogenic Nematode Steinernema carpocapsae Identifies the X-Chromosome.</title>
        <authorList>
            <person name="Serra L."/>
            <person name="Macchietto M."/>
            <person name="Macias-Munoz A."/>
            <person name="McGill C.J."/>
            <person name="Rodriguez I.M."/>
            <person name="Rodriguez B."/>
            <person name="Murad R."/>
            <person name="Mortazavi A."/>
        </authorList>
    </citation>
    <scope>NUCLEOTIDE SEQUENCE [LARGE SCALE GENOMIC DNA]</scope>
    <source>
        <strain evidence="1 2">ALL</strain>
    </source>
</reference>
<dbReference type="EMBL" id="AZBU02000012">
    <property type="protein sequence ID" value="TKR59423.1"/>
    <property type="molecule type" value="Genomic_DNA"/>
</dbReference>